<feature type="compositionally biased region" description="Polar residues" evidence="1">
    <location>
        <begin position="480"/>
        <end position="502"/>
    </location>
</feature>
<protein>
    <submittedName>
        <fullName evidence="2">Uncharacterized protein</fullName>
    </submittedName>
</protein>
<organism evidence="2 3">
    <name type="scientific">Oedothorax gibbosus</name>
    <dbReference type="NCBI Taxonomy" id="931172"/>
    <lineage>
        <taxon>Eukaryota</taxon>
        <taxon>Metazoa</taxon>
        <taxon>Ecdysozoa</taxon>
        <taxon>Arthropoda</taxon>
        <taxon>Chelicerata</taxon>
        <taxon>Arachnida</taxon>
        <taxon>Araneae</taxon>
        <taxon>Araneomorphae</taxon>
        <taxon>Entelegynae</taxon>
        <taxon>Araneoidea</taxon>
        <taxon>Linyphiidae</taxon>
        <taxon>Erigoninae</taxon>
        <taxon>Oedothorax</taxon>
    </lineage>
</organism>
<reference evidence="2 3" key="1">
    <citation type="journal article" date="2022" name="Nat. Ecol. Evol.">
        <title>A masculinizing supergene underlies an exaggerated male reproductive morph in a spider.</title>
        <authorList>
            <person name="Hendrickx F."/>
            <person name="De Corte Z."/>
            <person name="Sonet G."/>
            <person name="Van Belleghem S.M."/>
            <person name="Kostlbacher S."/>
            <person name="Vangestel C."/>
        </authorList>
    </citation>
    <scope>NUCLEOTIDE SEQUENCE [LARGE SCALE GENOMIC DNA]</scope>
    <source>
        <strain evidence="2">W744_W776</strain>
    </source>
</reference>
<feature type="compositionally biased region" description="Polar residues" evidence="1">
    <location>
        <begin position="213"/>
        <end position="225"/>
    </location>
</feature>
<dbReference type="AlphaFoldDB" id="A0AAV6URT2"/>
<keyword evidence="3" id="KW-1185">Reference proteome</keyword>
<feature type="compositionally biased region" description="Polar residues" evidence="1">
    <location>
        <begin position="446"/>
        <end position="460"/>
    </location>
</feature>
<feature type="region of interest" description="Disordered" evidence="1">
    <location>
        <begin position="446"/>
        <end position="502"/>
    </location>
</feature>
<dbReference type="Proteomes" id="UP000827092">
    <property type="component" value="Unassembled WGS sequence"/>
</dbReference>
<accession>A0AAV6URT2</accession>
<feature type="compositionally biased region" description="Polar residues" evidence="1">
    <location>
        <begin position="302"/>
        <end position="317"/>
    </location>
</feature>
<sequence length="660" mass="69270">MGQQGPTPGISSSSGQDRSTGVTRLQPQPLLPPPAMTGLLGSAGANSWHFCLFQPGPVYWGQQVPTPGTSSSSCQDWSTGVSRGQPLALPHPPAGTGLLGSEATTPGTSSSSGQDRSTGVSRRNRWHFRLLRPGPVYRGQQGPTPGTSSSSGQDWSTGVCKRQPLALPPFPSRTGLVGSPGSARGHLPCRRRQMTSSAPPRLGRPPPATPGTSSFSGQDRSTGVSRRQPLAFSPASARTGLLGSAGPTPGISSSSGQDRSTGVSRRQPLALPPAPARTGLLGSAGANPWHILLLRPEPAPTPGTSVYSSQDRSTGVSRCQPLALPPPPARTGLLGSAGANPWHFRLLRPGPVYWGQQATTPCTSSSSSGQDWSIGVIRRQTLALPPAPARTGLPGSSTVVTRLQVQALLTIPARTGLLGSAGANPWHFLLLRPGLVYWGHQAPNPGTSDCSCQDRSTGVSRRQPLALPPPPARTGLLGSEATTPCTSSSSGQDRSTGISRSSGVCRRQRLALPTHLARTGLLRPAGANPWHFCRGPVNWGQHGIKLATSSSSGQERSTMERSTVVSRRQPLVLLPSPSRTGLVGSAGANVWHFLLIRPRLVYCGQQAPTPGTSVEDRSTRVSMGNPSHFLRLRPGLVYWGHLLRSPGSDPRHCPCYLHSM</sequence>
<evidence type="ECO:0000313" key="3">
    <source>
        <dbReference type="Proteomes" id="UP000827092"/>
    </source>
</evidence>
<feature type="compositionally biased region" description="Polar residues" evidence="1">
    <location>
        <begin position="64"/>
        <end position="82"/>
    </location>
</feature>
<name>A0AAV6URT2_9ARAC</name>
<feature type="region of interest" description="Disordered" evidence="1">
    <location>
        <begin position="1"/>
        <end position="37"/>
    </location>
</feature>
<evidence type="ECO:0000313" key="2">
    <source>
        <dbReference type="EMBL" id="KAG8186829.1"/>
    </source>
</evidence>
<dbReference type="EMBL" id="JAFNEN010000288">
    <property type="protein sequence ID" value="KAG8186829.1"/>
    <property type="molecule type" value="Genomic_DNA"/>
</dbReference>
<proteinExistence type="predicted"/>
<feature type="compositionally biased region" description="Polar residues" evidence="1">
    <location>
        <begin position="250"/>
        <end position="264"/>
    </location>
</feature>
<feature type="compositionally biased region" description="Polar residues" evidence="1">
    <location>
        <begin position="102"/>
        <end position="121"/>
    </location>
</feature>
<gene>
    <name evidence="2" type="ORF">JTE90_020507</name>
</gene>
<evidence type="ECO:0000256" key="1">
    <source>
        <dbReference type="SAM" id="MobiDB-lite"/>
    </source>
</evidence>
<feature type="region of interest" description="Disordered" evidence="1">
    <location>
        <begin position="294"/>
        <end position="326"/>
    </location>
</feature>
<comment type="caution">
    <text evidence="2">The sequence shown here is derived from an EMBL/GenBank/DDBJ whole genome shotgun (WGS) entry which is preliminary data.</text>
</comment>
<feature type="region of interest" description="Disordered" evidence="1">
    <location>
        <begin position="64"/>
        <end position="282"/>
    </location>
</feature>
<feature type="compositionally biased region" description="Low complexity" evidence="1">
    <location>
        <begin position="139"/>
        <end position="153"/>
    </location>
</feature>
<feature type="compositionally biased region" description="Polar residues" evidence="1">
    <location>
        <begin position="1"/>
        <end position="23"/>
    </location>
</feature>